<feature type="binding site" evidence="11">
    <location>
        <position position="134"/>
    </location>
    <ligand>
        <name>Zn(2+)</name>
        <dbReference type="ChEBI" id="CHEBI:29105"/>
    </ligand>
</feature>
<feature type="binding site" evidence="11">
    <location>
        <position position="91"/>
    </location>
    <ligand>
        <name>Zn(2+)</name>
        <dbReference type="ChEBI" id="CHEBI:29105"/>
    </ligand>
</feature>
<dbReference type="GO" id="GO:0008270">
    <property type="term" value="F:zinc ion binding"/>
    <property type="evidence" value="ECO:0007669"/>
    <property type="project" value="TreeGrafter"/>
</dbReference>
<keyword evidence="14" id="KW-1185">Reference proteome</keyword>
<keyword evidence="9" id="KW-0238">DNA-binding</keyword>
<feature type="binding site" evidence="12">
    <location>
        <position position="106"/>
    </location>
    <ligand>
        <name>Fe cation</name>
        <dbReference type="ChEBI" id="CHEBI:24875"/>
    </ligand>
</feature>
<evidence type="ECO:0000313" key="13">
    <source>
        <dbReference type="EMBL" id="ODR10434.1"/>
    </source>
</evidence>
<comment type="cofactor">
    <cofactor evidence="12">
        <name>Mn(2+)</name>
        <dbReference type="ChEBI" id="CHEBI:29035"/>
    </cofactor>
    <cofactor evidence="12">
        <name>Fe(2+)</name>
        <dbReference type="ChEBI" id="CHEBI:29033"/>
    </cofactor>
    <text evidence="12">Binds 1 Mn(2+) or Fe(2+) ion per subunit.</text>
</comment>
<evidence type="ECO:0000256" key="10">
    <source>
        <dbReference type="ARBA" id="ARBA00023163"/>
    </source>
</evidence>
<protein>
    <submittedName>
        <fullName evidence="13">Fe2+/Zn2+ uptake regulation protein</fullName>
    </submittedName>
</protein>
<dbReference type="GO" id="GO:0000976">
    <property type="term" value="F:transcription cis-regulatory region binding"/>
    <property type="evidence" value="ECO:0007669"/>
    <property type="project" value="TreeGrafter"/>
</dbReference>
<dbReference type="AlphaFoldDB" id="A0A1E3T7R3"/>
<dbReference type="GO" id="GO:1900376">
    <property type="term" value="P:regulation of secondary metabolite biosynthetic process"/>
    <property type="evidence" value="ECO:0007669"/>
    <property type="project" value="TreeGrafter"/>
</dbReference>
<dbReference type="GO" id="GO:0003700">
    <property type="term" value="F:DNA-binding transcription factor activity"/>
    <property type="evidence" value="ECO:0007669"/>
    <property type="project" value="InterPro"/>
</dbReference>
<dbReference type="PANTHER" id="PTHR33202:SF2">
    <property type="entry name" value="FERRIC UPTAKE REGULATION PROTEIN"/>
    <property type="match status" value="1"/>
</dbReference>
<dbReference type="STRING" id="243061.AWC25_13385"/>
<evidence type="ECO:0000256" key="9">
    <source>
        <dbReference type="ARBA" id="ARBA00023125"/>
    </source>
</evidence>
<evidence type="ECO:0000256" key="8">
    <source>
        <dbReference type="ARBA" id="ARBA00023015"/>
    </source>
</evidence>
<keyword evidence="8" id="KW-0805">Transcription regulation</keyword>
<evidence type="ECO:0000256" key="11">
    <source>
        <dbReference type="PIRSR" id="PIRSR602481-1"/>
    </source>
</evidence>
<dbReference type="Proteomes" id="UP000094224">
    <property type="component" value="Unassembled WGS sequence"/>
</dbReference>
<dbReference type="InterPro" id="IPR036390">
    <property type="entry name" value="WH_DNA-bd_sf"/>
</dbReference>
<dbReference type="GO" id="GO:0005829">
    <property type="term" value="C:cytosol"/>
    <property type="evidence" value="ECO:0007669"/>
    <property type="project" value="TreeGrafter"/>
</dbReference>
<comment type="cofactor">
    <cofactor evidence="11">
        <name>Zn(2+)</name>
        <dbReference type="ChEBI" id="CHEBI:29105"/>
    </cofactor>
    <text evidence="11">Binds 1 zinc ion per subunit.</text>
</comment>
<feature type="binding site" evidence="11">
    <location>
        <position position="131"/>
    </location>
    <ligand>
        <name>Zn(2+)</name>
        <dbReference type="ChEBI" id="CHEBI:29105"/>
    </ligand>
</feature>
<dbReference type="InterPro" id="IPR043135">
    <property type="entry name" value="Fur_C"/>
</dbReference>
<evidence type="ECO:0000256" key="2">
    <source>
        <dbReference type="ARBA" id="ARBA00007957"/>
    </source>
</evidence>
<evidence type="ECO:0000256" key="1">
    <source>
        <dbReference type="ARBA" id="ARBA00004496"/>
    </source>
</evidence>
<comment type="similarity">
    <text evidence="2">Belongs to the Fur family.</text>
</comment>
<dbReference type="InterPro" id="IPR036388">
    <property type="entry name" value="WH-like_DNA-bd_sf"/>
</dbReference>
<name>A0A1E3T7R3_9MYCO</name>
<evidence type="ECO:0000256" key="12">
    <source>
        <dbReference type="PIRSR" id="PIRSR602481-2"/>
    </source>
</evidence>
<evidence type="ECO:0000313" key="14">
    <source>
        <dbReference type="Proteomes" id="UP000094224"/>
    </source>
</evidence>
<comment type="subunit">
    <text evidence="3">Homodimer.</text>
</comment>
<reference evidence="14" key="1">
    <citation type="submission" date="2016-09" db="EMBL/GenBank/DDBJ databases">
        <authorList>
            <person name="Greninger A.L."/>
            <person name="Jerome K.R."/>
            <person name="Mcnair B."/>
            <person name="Wallis C."/>
            <person name="Fang F."/>
        </authorList>
    </citation>
    <scope>NUCLEOTIDE SEQUENCE [LARGE SCALE GENOMIC DNA]</scope>
    <source>
        <strain evidence="14">BC1_M4</strain>
    </source>
</reference>
<comment type="caution">
    <text evidence="13">The sequence shown here is derived from an EMBL/GenBank/DDBJ whole genome shotgun (WGS) entry which is preliminary data.</text>
</comment>
<feature type="binding site" evidence="11">
    <location>
        <position position="94"/>
    </location>
    <ligand>
        <name>Zn(2+)</name>
        <dbReference type="ChEBI" id="CHEBI:29105"/>
    </ligand>
</feature>
<keyword evidence="10" id="KW-0804">Transcription</keyword>
<feature type="binding site" evidence="12">
    <location>
        <position position="123"/>
    </location>
    <ligand>
        <name>Fe cation</name>
        <dbReference type="ChEBI" id="CHEBI:24875"/>
    </ligand>
</feature>
<dbReference type="EMBL" id="MIHC01000002">
    <property type="protein sequence ID" value="ODR10434.1"/>
    <property type="molecule type" value="Genomic_DNA"/>
</dbReference>
<keyword evidence="4" id="KW-0963">Cytoplasm</keyword>
<dbReference type="Gene3D" id="1.10.10.10">
    <property type="entry name" value="Winged helix-like DNA-binding domain superfamily/Winged helix DNA-binding domain"/>
    <property type="match status" value="1"/>
</dbReference>
<dbReference type="SUPFAM" id="SSF46785">
    <property type="entry name" value="Winged helix' DNA-binding domain"/>
    <property type="match status" value="1"/>
</dbReference>
<dbReference type="GO" id="GO:0045892">
    <property type="term" value="P:negative regulation of DNA-templated transcription"/>
    <property type="evidence" value="ECO:0007669"/>
    <property type="project" value="TreeGrafter"/>
</dbReference>
<dbReference type="Pfam" id="PF01475">
    <property type="entry name" value="FUR"/>
    <property type="match status" value="1"/>
</dbReference>
<evidence type="ECO:0000256" key="6">
    <source>
        <dbReference type="ARBA" id="ARBA00022723"/>
    </source>
</evidence>
<dbReference type="Gene3D" id="3.30.1490.190">
    <property type="match status" value="1"/>
</dbReference>
<keyword evidence="7 11" id="KW-0862">Zinc</keyword>
<dbReference type="CDD" id="cd07153">
    <property type="entry name" value="Fur_like"/>
    <property type="match status" value="1"/>
</dbReference>
<proteinExistence type="inferred from homology"/>
<keyword evidence="6 11" id="KW-0479">Metal-binding</keyword>
<organism evidence="13 14">
    <name type="scientific">Mycobacterium sherrisii</name>
    <dbReference type="NCBI Taxonomy" id="243061"/>
    <lineage>
        <taxon>Bacteria</taxon>
        <taxon>Bacillati</taxon>
        <taxon>Actinomycetota</taxon>
        <taxon>Actinomycetes</taxon>
        <taxon>Mycobacteriales</taxon>
        <taxon>Mycobacteriaceae</taxon>
        <taxon>Mycobacterium</taxon>
        <taxon>Mycobacterium simiae complex</taxon>
    </lineage>
</organism>
<evidence type="ECO:0000256" key="3">
    <source>
        <dbReference type="ARBA" id="ARBA00011738"/>
    </source>
</evidence>
<evidence type="ECO:0000256" key="5">
    <source>
        <dbReference type="ARBA" id="ARBA00022491"/>
    </source>
</evidence>
<sequence length="137" mass="15851">MPSSRLLHRSRMTAQQRAVLELLQRSDRFRSAQQLHLELRHDDGVRIGLVTVYRILHAFADQDIVETQRAEDGEMLYRLRTVSGHRHYLLCRQCGFAIGFTVDDVECLTTQLARQHHFTGVAHQIDFYGTCPQCVDT</sequence>
<evidence type="ECO:0000256" key="7">
    <source>
        <dbReference type="ARBA" id="ARBA00022833"/>
    </source>
</evidence>
<accession>A0A1E3T7R3</accession>
<dbReference type="PANTHER" id="PTHR33202">
    <property type="entry name" value="ZINC UPTAKE REGULATION PROTEIN"/>
    <property type="match status" value="1"/>
</dbReference>
<comment type="subcellular location">
    <subcellularLocation>
        <location evidence="1">Cytoplasm</location>
    </subcellularLocation>
</comment>
<keyword evidence="12" id="KW-0408">Iron</keyword>
<gene>
    <name evidence="13" type="ORF">BHQ21_01740</name>
</gene>
<evidence type="ECO:0000256" key="4">
    <source>
        <dbReference type="ARBA" id="ARBA00022490"/>
    </source>
</evidence>
<dbReference type="OrthoDB" id="8659436at2"/>
<dbReference type="InterPro" id="IPR002481">
    <property type="entry name" value="FUR"/>
</dbReference>
<keyword evidence="5" id="KW-0678">Repressor</keyword>